<name>A0ABY9T261_BREBE</name>
<feature type="signal peptide" evidence="1">
    <location>
        <begin position="1"/>
        <end position="21"/>
    </location>
</feature>
<evidence type="ECO:0000256" key="1">
    <source>
        <dbReference type="SAM" id="SignalP"/>
    </source>
</evidence>
<sequence length="244" mass="27638">MRWHLLFTIAAWFVMPGLAQASTPIQASSPPEADKQQIISWINASAQQKASTDSFSYQYVNLDEDDDLEIVAKENSSVHIGTFYVLDRRSDHQYALIAEKRWNVPQLQMKRWDITSYEEGSGWNRSDPDQVGRIAGKRLFETINHTGGTGIVVYEAHLWYLDNGNLIEAWSGTLQETAYETGGNAYRTVGSYQLVDSESPPILYYWQTLLKLDPDSGQPLPAAPVTKLEILTWENGTFQEKSSR</sequence>
<keyword evidence="1" id="KW-0732">Signal</keyword>
<feature type="chain" id="PRO_5047313734" evidence="1">
    <location>
        <begin position="22"/>
        <end position="244"/>
    </location>
</feature>
<dbReference type="RefSeq" id="WP_310766114.1">
    <property type="nucleotide sequence ID" value="NZ_CP134050.1"/>
</dbReference>
<gene>
    <name evidence="2" type="ORF">RGB73_26405</name>
</gene>
<accession>A0ABY9T261</accession>
<protein>
    <submittedName>
        <fullName evidence="2">Uncharacterized protein</fullName>
    </submittedName>
</protein>
<keyword evidence="3" id="KW-1185">Reference proteome</keyword>
<reference evidence="2 3" key="1">
    <citation type="submission" date="2023-09" db="EMBL/GenBank/DDBJ databases">
        <title>Complete Genome and Methylome dissection of Bacillus brevis NEB573 original source of BbsI restriction endonuclease.</title>
        <authorList>
            <person name="Fomenkov A."/>
            <person name="Roberts R.D."/>
        </authorList>
    </citation>
    <scope>NUCLEOTIDE SEQUENCE [LARGE SCALE GENOMIC DNA]</scope>
    <source>
        <strain evidence="2 3">NEB573</strain>
    </source>
</reference>
<dbReference type="EMBL" id="CP134050">
    <property type="protein sequence ID" value="WNC14170.1"/>
    <property type="molecule type" value="Genomic_DNA"/>
</dbReference>
<evidence type="ECO:0000313" key="2">
    <source>
        <dbReference type="EMBL" id="WNC14170.1"/>
    </source>
</evidence>
<organism evidence="2 3">
    <name type="scientific">Brevibacillus brevis</name>
    <name type="common">Bacillus brevis</name>
    <dbReference type="NCBI Taxonomy" id="1393"/>
    <lineage>
        <taxon>Bacteria</taxon>
        <taxon>Bacillati</taxon>
        <taxon>Bacillota</taxon>
        <taxon>Bacilli</taxon>
        <taxon>Bacillales</taxon>
        <taxon>Paenibacillaceae</taxon>
        <taxon>Brevibacillus</taxon>
    </lineage>
</organism>
<proteinExistence type="predicted"/>
<dbReference type="Proteomes" id="UP001256827">
    <property type="component" value="Chromosome"/>
</dbReference>
<evidence type="ECO:0000313" key="3">
    <source>
        <dbReference type="Proteomes" id="UP001256827"/>
    </source>
</evidence>